<keyword evidence="2" id="KW-0902">Two-component regulatory system</keyword>
<dbReference type="InterPro" id="IPR001789">
    <property type="entry name" value="Sig_transdc_resp-reg_receiver"/>
</dbReference>
<accession>A0ABT3Q0I8</accession>
<feature type="domain" description="Response regulatory" evidence="4">
    <location>
        <begin position="4"/>
        <end position="122"/>
    </location>
</feature>
<feature type="modified residue" description="4-aspartylphosphate" evidence="3">
    <location>
        <position position="56"/>
    </location>
</feature>
<dbReference type="PANTHER" id="PTHR44591:SF14">
    <property type="entry name" value="PROTEIN PILG"/>
    <property type="match status" value="1"/>
</dbReference>
<evidence type="ECO:0000313" key="6">
    <source>
        <dbReference type="Proteomes" id="UP001207337"/>
    </source>
</evidence>
<gene>
    <name evidence="5" type="ORF">LQ318_12045</name>
</gene>
<evidence type="ECO:0000256" key="2">
    <source>
        <dbReference type="ARBA" id="ARBA00023012"/>
    </source>
</evidence>
<dbReference type="Proteomes" id="UP001207337">
    <property type="component" value="Unassembled WGS sequence"/>
</dbReference>
<dbReference type="Pfam" id="PF00072">
    <property type="entry name" value="Response_reg"/>
    <property type="match status" value="1"/>
</dbReference>
<comment type="caution">
    <text evidence="5">The sequence shown here is derived from an EMBL/GenBank/DDBJ whole genome shotgun (WGS) entry which is preliminary data.</text>
</comment>
<evidence type="ECO:0000256" key="1">
    <source>
        <dbReference type="ARBA" id="ARBA00022553"/>
    </source>
</evidence>
<reference evidence="5 6" key="1">
    <citation type="submission" date="2021-11" db="EMBL/GenBank/DDBJ databases">
        <title>Aliifidinibius sp. nov., a new bacterium isolated from saline soil.</title>
        <authorList>
            <person name="Galisteo C."/>
            <person name="De La Haba R."/>
            <person name="Sanchez-Porro C."/>
            <person name="Ventosa A."/>
        </authorList>
    </citation>
    <scope>NUCLEOTIDE SEQUENCE [LARGE SCALE GENOMIC DNA]</scope>
    <source>
        <strain evidence="5 6">KACC 190600</strain>
    </source>
</reference>
<keyword evidence="1 3" id="KW-0597">Phosphoprotein</keyword>
<dbReference type="SMART" id="SM00448">
    <property type="entry name" value="REC"/>
    <property type="match status" value="1"/>
</dbReference>
<name>A0ABT3Q0I8_9BACT</name>
<dbReference type="PANTHER" id="PTHR44591">
    <property type="entry name" value="STRESS RESPONSE REGULATOR PROTEIN 1"/>
    <property type="match status" value="1"/>
</dbReference>
<dbReference type="EMBL" id="JAJNDC010000003">
    <property type="protein sequence ID" value="MCW9713633.1"/>
    <property type="molecule type" value="Genomic_DNA"/>
</dbReference>
<dbReference type="InterPro" id="IPR011006">
    <property type="entry name" value="CheY-like_superfamily"/>
</dbReference>
<evidence type="ECO:0000259" key="4">
    <source>
        <dbReference type="PROSITE" id="PS50110"/>
    </source>
</evidence>
<evidence type="ECO:0000256" key="3">
    <source>
        <dbReference type="PROSITE-ProRule" id="PRU00169"/>
    </source>
</evidence>
<keyword evidence="6" id="KW-1185">Reference proteome</keyword>
<proteinExistence type="predicted"/>
<dbReference type="SUPFAM" id="SSF52172">
    <property type="entry name" value="CheY-like"/>
    <property type="match status" value="1"/>
</dbReference>
<dbReference type="RefSeq" id="WP_265790456.1">
    <property type="nucleotide sequence ID" value="NZ_BAABRS010000003.1"/>
</dbReference>
<dbReference type="Gene3D" id="3.40.50.2300">
    <property type="match status" value="1"/>
</dbReference>
<evidence type="ECO:0000313" key="5">
    <source>
        <dbReference type="EMBL" id="MCW9713633.1"/>
    </source>
</evidence>
<sequence>MSFKILVVDDCAVMRKVIEKTIHICGLDCGSIFEASNGEEGLSILSENEIDLLLIDINMPVMDGMKMLREVRERDYVKDFPVLIVSAESNEERIEEVNRQGAVFIHKPFTPEKLRGKLLDLIENR</sequence>
<dbReference type="InterPro" id="IPR050595">
    <property type="entry name" value="Bact_response_regulator"/>
</dbReference>
<dbReference type="PROSITE" id="PS50110">
    <property type="entry name" value="RESPONSE_REGULATORY"/>
    <property type="match status" value="1"/>
</dbReference>
<organism evidence="5 6">
    <name type="scientific">Fodinibius salicampi</name>
    <dbReference type="NCBI Taxonomy" id="1920655"/>
    <lineage>
        <taxon>Bacteria</taxon>
        <taxon>Pseudomonadati</taxon>
        <taxon>Balneolota</taxon>
        <taxon>Balneolia</taxon>
        <taxon>Balneolales</taxon>
        <taxon>Balneolaceae</taxon>
        <taxon>Fodinibius</taxon>
    </lineage>
</organism>
<protein>
    <submittedName>
        <fullName evidence="5">Response regulator</fullName>
    </submittedName>
</protein>